<dbReference type="Pfam" id="PF08719">
    <property type="entry name" value="NADAR"/>
    <property type="match status" value="1"/>
</dbReference>
<dbReference type="AlphaFoldDB" id="A0A0C2FX19"/>
<dbReference type="CDD" id="cd15457">
    <property type="entry name" value="NADAR"/>
    <property type="match status" value="1"/>
</dbReference>
<protein>
    <recommendedName>
        <fullName evidence="1">NADAR domain-containing protein</fullName>
    </recommendedName>
</protein>
<gene>
    <name evidence="2" type="ORF">ANCDUO_20503</name>
</gene>
<dbReference type="InterPro" id="IPR012816">
    <property type="entry name" value="NADAR"/>
</dbReference>
<dbReference type="Gene3D" id="1.10.357.40">
    <property type="entry name" value="YbiA-like"/>
    <property type="match status" value="1"/>
</dbReference>
<evidence type="ECO:0000259" key="1">
    <source>
        <dbReference type="Pfam" id="PF08719"/>
    </source>
</evidence>
<dbReference type="Proteomes" id="UP000054047">
    <property type="component" value="Unassembled WGS sequence"/>
</dbReference>
<dbReference type="SUPFAM" id="SSF143990">
    <property type="entry name" value="YbiA-like"/>
    <property type="match status" value="1"/>
</dbReference>
<proteinExistence type="predicted"/>
<dbReference type="OrthoDB" id="5915751at2759"/>
<dbReference type="InterPro" id="IPR037238">
    <property type="entry name" value="YbiA-like_sf"/>
</dbReference>
<accession>A0A0C2FX19</accession>
<reference evidence="2 3" key="1">
    <citation type="submission" date="2013-12" db="EMBL/GenBank/DDBJ databases">
        <title>Draft genome of the parsitic nematode Ancylostoma duodenale.</title>
        <authorList>
            <person name="Mitreva M."/>
        </authorList>
    </citation>
    <scope>NUCLEOTIDE SEQUENCE [LARGE SCALE GENOMIC DNA]</scope>
    <source>
        <strain evidence="2 3">Zhejiang</strain>
    </source>
</reference>
<sequence>MKGERYRSVEHYAYEKLFIALKLDDKCIEKIQTTVLPADVAIMARRYFKKQEIPEANIEAKMAKMDRWRQSAMKHKIAQNEYLQQLLLSTGDALLIDCCEGDPMWTCASSEREMQRLLTKPYVGPADLIKWMRNKVFSFIPWNSLVLFVL</sequence>
<evidence type="ECO:0000313" key="2">
    <source>
        <dbReference type="EMBL" id="KIH49421.1"/>
    </source>
</evidence>
<dbReference type="EMBL" id="KN753540">
    <property type="protein sequence ID" value="KIH49421.1"/>
    <property type="molecule type" value="Genomic_DNA"/>
</dbReference>
<name>A0A0C2FX19_9BILA</name>
<evidence type="ECO:0000313" key="3">
    <source>
        <dbReference type="Proteomes" id="UP000054047"/>
    </source>
</evidence>
<feature type="domain" description="NADAR" evidence="1">
    <location>
        <begin position="2"/>
        <end position="112"/>
    </location>
</feature>
<organism evidence="2 3">
    <name type="scientific">Ancylostoma duodenale</name>
    <dbReference type="NCBI Taxonomy" id="51022"/>
    <lineage>
        <taxon>Eukaryota</taxon>
        <taxon>Metazoa</taxon>
        <taxon>Ecdysozoa</taxon>
        <taxon>Nematoda</taxon>
        <taxon>Chromadorea</taxon>
        <taxon>Rhabditida</taxon>
        <taxon>Rhabditina</taxon>
        <taxon>Rhabditomorpha</taxon>
        <taxon>Strongyloidea</taxon>
        <taxon>Ancylostomatidae</taxon>
        <taxon>Ancylostomatinae</taxon>
        <taxon>Ancylostoma</taxon>
    </lineage>
</organism>
<keyword evidence="3" id="KW-1185">Reference proteome</keyword>